<dbReference type="EMBL" id="AWSD01000105">
    <property type="protein sequence ID" value="ERH20654.1"/>
    <property type="molecule type" value="Genomic_DNA"/>
</dbReference>
<sequence length="43" mass="4283">MDTISGSGRPIVGGAVAVAVIEELNDAVGGAVLMGIIQMDELL</sequence>
<gene>
    <name evidence="2" type="ORF">HMPREF1549_01134</name>
</gene>
<evidence type="ECO:0000313" key="2">
    <source>
        <dbReference type="EMBL" id="ERH20654.1"/>
    </source>
</evidence>
<accession>U1QFG3</accession>
<dbReference type="Proteomes" id="UP000016498">
    <property type="component" value="Unassembled WGS sequence"/>
</dbReference>
<evidence type="ECO:0000313" key="3">
    <source>
        <dbReference type="Proteomes" id="UP000016498"/>
    </source>
</evidence>
<dbReference type="AlphaFoldDB" id="U1QFG3"/>
<dbReference type="PATRIC" id="fig|1227262.3.peg.934"/>
<proteinExistence type="predicted"/>
<dbReference type="PROSITE" id="PS51065">
    <property type="entry name" value="NHR"/>
    <property type="match status" value="1"/>
</dbReference>
<feature type="domain" description="NHR" evidence="1">
    <location>
        <begin position="1"/>
        <end position="43"/>
    </location>
</feature>
<protein>
    <recommendedName>
        <fullName evidence="1">NHR domain-containing protein</fullName>
    </recommendedName>
</protein>
<organism evidence="2 3">
    <name type="scientific">Actinomyces johnsonii F0510</name>
    <dbReference type="NCBI Taxonomy" id="1227262"/>
    <lineage>
        <taxon>Bacteria</taxon>
        <taxon>Bacillati</taxon>
        <taxon>Actinomycetota</taxon>
        <taxon>Actinomycetes</taxon>
        <taxon>Actinomycetales</taxon>
        <taxon>Actinomycetaceae</taxon>
        <taxon>Actinomyces</taxon>
    </lineage>
</organism>
<dbReference type="HOGENOM" id="CLU_3228451_0_0_11"/>
<evidence type="ECO:0000259" key="1">
    <source>
        <dbReference type="PROSITE" id="PS51065"/>
    </source>
</evidence>
<dbReference type="InterPro" id="IPR006573">
    <property type="entry name" value="NHR_dom"/>
</dbReference>
<comment type="caution">
    <text evidence="2">The sequence shown here is derived from an EMBL/GenBank/DDBJ whole genome shotgun (WGS) entry which is preliminary data.</text>
</comment>
<name>U1QFG3_9ACTO</name>
<reference evidence="2 3" key="1">
    <citation type="submission" date="2013-06" db="EMBL/GenBank/DDBJ databases">
        <authorList>
            <person name="Weinstock G."/>
            <person name="Sodergren E."/>
            <person name="Lobos E.A."/>
            <person name="Fulton L."/>
            <person name="Fulton R."/>
            <person name="Courtney L."/>
            <person name="Fronick C."/>
            <person name="O'Laughlin M."/>
            <person name="Godfrey J."/>
            <person name="Wilson R.M."/>
            <person name="Miner T."/>
            <person name="Farmer C."/>
            <person name="Delehaunty K."/>
            <person name="Cordes M."/>
            <person name="Minx P."/>
            <person name="Tomlinson C."/>
            <person name="Chen J."/>
            <person name="Wollam A."/>
            <person name="Pepin K.H."/>
            <person name="Bhonagiri V."/>
            <person name="Zhang X."/>
            <person name="Warren W."/>
            <person name="Mitreva M."/>
            <person name="Mardis E.R."/>
            <person name="Wilson R.K."/>
        </authorList>
    </citation>
    <scope>NUCLEOTIDE SEQUENCE [LARGE SCALE GENOMIC DNA]</scope>
    <source>
        <strain evidence="2 3">F0510</strain>
    </source>
</reference>